<protein>
    <submittedName>
        <fullName evidence="2">Nucleotidyltransferase</fullName>
    </submittedName>
</protein>
<dbReference type="GO" id="GO:0051607">
    <property type="term" value="P:defense response to virus"/>
    <property type="evidence" value="ECO:0007669"/>
    <property type="project" value="UniProtKB-KW"/>
</dbReference>
<sequence length="271" mass="30909">MDKVHENNHSIPLETRSLISKRYKRMTKAVNGEFWDSSSETAHSRYVGSYGRGTAIDTSDLDILMELPREEYERYDGYKGNGQSRLLQALKGAIQSTWSGSNIRADGQVVVVNFSDGMRFEVLPAFEQIVSWDDDPHYVYPDTNMGGNWLTTNPIAEQREIRAKNDRTRGLLFDTCKHVRYVHTQHYSSYHLSGILIDSFVYEAIDEWRWALDGERGSEPGAFEKHLLERYNSMTARGLVPPSLRAPGSGQQVDARYDYGALGKVIRYIAE</sequence>
<dbReference type="Proteomes" id="UP000565613">
    <property type="component" value="Unassembled WGS sequence"/>
</dbReference>
<dbReference type="CDD" id="cd05400">
    <property type="entry name" value="NT_2-5OAS_ClassI-CCAase"/>
    <property type="match status" value="1"/>
</dbReference>
<dbReference type="RefSeq" id="WP_170102998.1">
    <property type="nucleotide sequence ID" value="NZ_JABAGR010000001.1"/>
</dbReference>
<dbReference type="EMBL" id="JABAGR010000001">
    <property type="protein sequence ID" value="NMF24888.1"/>
    <property type="molecule type" value="Genomic_DNA"/>
</dbReference>
<evidence type="ECO:0000256" key="1">
    <source>
        <dbReference type="ARBA" id="ARBA00023118"/>
    </source>
</evidence>
<comment type="caution">
    <text evidence="2">The sequence shown here is derived from an EMBL/GenBank/DDBJ whole genome shotgun (WGS) entry which is preliminary data.</text>
</comment>
<dbReference type="SUPFAM" id="SSF81301">
    <property type="entry name" value="Nucleotidyltransferase"/>
    <property type="match status" value="1"/>
</dbReference>
<name>A0A7X9T8M4_9ACTN</name>
<keyword evidence="2" id="KW-0808">Transferase</keyword>
<dbReference type="GO" id="GO:0016779">
    <property type="term" value="F:nucleotidyltransferase activity"/>
    <property type="evidence" value="ECO:0007669"/>
    <property type="project" value="InterPro"/>
</dbReference>
<dbReference type="InterPro" id="IPR006116">
    <property type="entry name" value="NT_2-5OAS_ClassI-CCAase"/>
</dbReference>
<accession>A0A7X9T8M4</accession>
<dbReference type="AlphaFoldDB" id="A0A7X9T8M4"/>
<proteinExistence type="predicted"/>
<reference evidence="2 3" key="1">
    <citation type="submission" date="2020-04" db="EMBL/GenBank/DDBJ databases">
        <authorList>
            <person name="Hitch T.C.A."/>
            <person name="Wylensek D."/>
            <person name="Clavel T."/>
        </authorList>
    </citation>
    <scope>NUCLEOTIDE SEQUENCE [LARGE SCALE GENOMIC DNA]</scope>
    <source>
        <strain evidence="2 3">105184</strain>
    </source>
</reference>
<gene>
    <name evidence="2" type="ORF">HF885_00320</name>
</gene>
<evidence type="ECO:0000313" key="2">
    <source>
        <dbReference type="EMBL" id="NMF24888.1"/>
    </source>
</evidence>
<dbReference type="Pfam" id="PF18144">
    <property type="entry name" value="SMODS"/>
    <property type="match status" value="1"/>
</dbReference>
<evidence type="ECO:0000313" key="3">
    <source>
        <dbReference type="Proteomes" id="UP000565613"/>
    </source>
</evidence>
<dbReference type="InterPro" id="IPR043519">
    <property type="entry name" value="NT_sf"/>
</dbReference>
<organism evidence="2 3">
    <name type="scientific">Parafannyhessea umbonata</name>
    <dbReference type="NCBI Taxonomy" id="604330"/>
    <lineage>
        <taxon>Bacteria</taxon>
        <taxon>Bacillati</taxon>
        <taxon>Actinomycetota</taxon>
        <taxon>Coriobacteriia</taxon>
        <taxon>Coriobacteriales</taxon>
        <taxon>Atopobiaceae</taxon>
        <taxon>Parafannyhessea</taxon>
    </lineage>
</organism>
<keyword evidence="1" id="KW-0051">Antiviral defense</keyword>